<organism evidence="1">
    <name type="scientific">bioreactor metagenome</name>
    <dbReference type="NCBI Taxonomy" id="1076179"/>
    <lineage>
        <taxon>unclassified sequences</taxon>
        <taxon>metagenomes</taxon>
        <taxon>ecological metagenomes</taxon>
    </lineage>
</organism>
<protein>
    <submittedName>
        <fullName evidence="1">Uncharacterized protein</fullName>
    </submittedName>
</protein>
<sequence>MESLFSKSTLSEPISNANALLIGIEINSITVTKQDTIFFLNVFPI</sequence>
<gene>
    <name evidence="1" type="ORF">SDC9_208658</name>
</gene>
<dbReference type="EMBL" id="VSSQ01136827">
    <property type="protein sequence ID" value="MPN60925.1"/>
    <property type="molecule type" value="Genomic_DNA"/>
</dbReference>
<reference evidence="1" key="1">
    <citation type="submission" date="2019-08" db="EMBL/GenBank/DDBJ databases">
        <authorList>
            <person name="Kucharzyk K."/>
            <person name="Murdoch R.W."/>
            <person name="Higgins S."/>
            <person name="Loffler F."/>
        </authorList>
    </citation>
    <scope>NUCLEOTIDE SEQUENCE</scope>
</reference>
<name>A0A645JB65_9ZZZZ</name>
<evidence type="ECO:0000313" key="1">
    <source>
        <dbReference type="EMBL" id="MPN60925.1"/>
    </source>
</evidence>
<comment type="caution">
    <text evidence="1">The sequence shown here is derived from an EMBL/GenBank/DDBJ whole genome shotgun (WGS) entry which is preliminary data.</text>
</comment>
<accession>A0A645JB65</accession>
<proteinExistence type="predicted"/>
<dbReference type="AlphaFoldDB" id="A0A645JB65"/>